<accession>J3YRM4</accession>
<organism evidence="1 2">
    <name type="scientific">secondary endosymbiont of Ctenarytaina eucalypti</name>
    <dbReference type="NCBI Taxonomy" id="1199245"/>
    <lineage>
        <taxon>Bacteria</taxon>
        <taxon>Pseudomonadati</taxon>
        <taxon>Pseudomonadota</taxon>
        <taxon>Gammaproteobacteria</taxon>
        <taxon>Enterobacterales</taxon>
        <taxon>Enterobacteriaceae</taxon>
        <taxon>aphid secondary symbionts</taxon>
    </lineage>
</organism>
<dbReference type="EMBL" id="CP003546">
    <property type="protein sequence ID" value="AFP84733.1"/>
    <property type="molecule type" value="Genomic_DNA"/>
</dbReference>
<gene>
    <name evidence="1" type="ORF">A359_03380</name>
</gene>
<sequence>MIIMVTAVADYTTKHPPPTSSTSSQHSPGFSPLIARSDVFKKALQKSHDAIIKFLDDVWVYEKMIKDDSRSR</sequence>
<dbReference type="HOGENOM" id="CLU_2720039_0_0_6"/>
<evidence type="ECO:0000313" key="1">
    <source>
        <dbReference type="EMBL" id="AFP84733.1"/>
    </source>
</evidence>
<dbReference type="AlphaFoldDB" id="J3YRM4"/>
<dbReference type="KEGG" id="sect:A359_03380"/>
<proteinExistence type="predicted"/>
<keyword evidence="2" id="KW-1185">Reference proteome</keyword>
<reference evidence="1 2" key="1">
    <citation type="journal article" date="2012" name="Mol. Biol. Evol.">
        <title>Genome reduction and co-evolution between the primary and secondary bacterial symbionts of psyllids.</title>
        <authorList>
            <person name="Sloan D.B."/>
            <person name="Moran N.A."/>
        </authorList>
    </citation>
    <scope>NUCLEOTIDE SEQUENCE [LARGE SCALE GENOMIC DNA]</scope>
    <source>
        <strain evidence="1">Ceuc_S</strain>
    </source>
</reference>
<name>J3YRM4_9ENTR</name>
<dbReference type="Proteomes" id="UP000003936">
    <property type="component" value="Chromosome"/>
</dbReference>
<protein>
    <submittedName>
        <fullName evidence="1">Uncharacterized protein</fullName>
    </submittedName>
</protein>
<evidence type="ECO:0000313" key="2">
    <source>
        <dbReference type="Proteomes" id="UP000003936"/>
    </source>
</evidence>